<reference evidence="2 3" key="1">
    <citation type="journal article" date="2019" name="Sci. Rep.">
        <title>Orb-weaving spider Araneus ventricosus genome elucidates the spidroin gene catalogue.</title>
        <authorList>
            <person name="Kono N."/>
            <person name="Nakamura H."/>
            <person name="Ohtoshi R."/>
            <person name="Moran D.A.P."/>
            <person name="Shinohara A."/>
            <person name="Yoshida Y."/>
            <person name="Fujiwara M."/>
            <person name="Mori M."/>
            <person name="Tomita M."/>
            <person name="Arakawa K."/>
        </authorList>
    </citation>
    <scope>NUCLEOTIDE SEQUENCE [LARGE SCALE GENOMIC DNA]</scope>
</reference>
<evidence type="ECO:0000313" key="3">
    <source>
        <dbReference type="Proteomes" id="UP000499080"/>
    </source>
</evidence>
<evidence type="ECO:0000313" key="2">
    <source>
        <dbReference type="EMBL" id="GBO18426.1"/>
    </source>
</evidence>
<dbReference type="EMBL" id="BGPR01042039">
    <property type="protein sequence ID" value="GBO18426.1"/>
    <property type="molecule type" value="Genomic_DNA"/>
</dbReference>
<comment type="caution">
    <text evidence="2">The sequence shown here is derived from an EMBL/GenBank/DDBJ whole genome shotgun (WGS) entry which is preliminary data.</text>
</comment>
<sequence length="116" mass="12757">MIPWDVSACQGRPYKESAWMTTNVDRLGSPWTANVFGVLSAVPASNLLDAERVSSLGKKKRKKLLDKILFRQCTDVEGPPSPPSRDGETSGPSISLHPFLLPHGSEGLLRITYCLY</sequence>
<organism evidence="2 3">
    <name type="scientific">Araneus ventricosus</name>
    <name type="common">Orbweaver spider</name>
    <name type="synonym">Epeira ventricosa</name>
    <dbReference type="NCBI Taxonomy" id="182803"/>
    <lineage>
        <taxon>Eukaryota</taxon>
        <taxon>Metazoa</taxon>
        <taxon>Ecdysozoa</taxon>
        <taxon>Arthropoda</taxon>
        <taxon>Chelicerata</taxon>
        <taxon>Arachnida</taxon>
        <taxon>Araneae</taxon>
        <taxon>Araneomorphae</taxon>
        <taxon>Entelegynae</taxon>
        <taxon>Araneoidea</taxon>
        <taxon>Araneidae</taxon>
        <taxon>Araneus</taxon>
    </lineage>
</organism>
<name>A0A4Y2V2Z8_ARAVE</name>
<dbReference type="Proteomes" id="UP000499080">
    <property type="component" value="Unassembled WGS sequence"/>
</dbReference>
<dbReference type="AlphaFoldDB" id="A0A4Y2V2Z8"/>
<feature type="region of interest" description="Disordered" evidence="1">
    <location>
        <begin position="74"/>
        <end position="99"/>
    </location>
</feature>
<keyword evidence="3" id="KW-1185">Reference proteome</keyword>
<protein>
    <submittedName>
        <fullName evidence="2">Uncharacterized protein</fullName>
    </submittedName>
</protein>
<accession>A0A4Y2V2Z8</accession>
<gene>
    <name evidence="2" type="ORF">AVEN_235832_1</name>
</gene>
<evidence type="ECO:0000256" key="1">
    <source>
        <dbReference type="SAM" id="MobiDB-lite"/>
    </source>
</evidence>
<proteinExistence type="predicted"/>